<reference evidence="3" key="2">
    <citation type="submission" date="2015-01" db="EMBL/GenBank/DDBJ databases">
        <title>Evolutionary Origins and Diversification of the Mycorrhizal Mutualists.</title>
        <authorList>
            <consortium name="DOE Joint Genome Institute"/>
            <consortium name="Mycorrhizal Genomics Consortium"/>
            <person name="Kohler A."/>
            <person name="Kuo A."/>
            <person name="Nagy L.G."/>
            <person name="Floudas D."/>
            <person name="Copeland A."/>
            <person name="Barry K.W."/>
            <person name="Cichocki N."/>
            <person name="Veneault-Fourrey C."/>
            <person name="LaButti K."/>
            <person name="Lindquist E.A."/>
            <person name="Lipzen A."/>
            <person name="Lundell T."/>
            <person name="Morin E."/>
            <person name="Murat C."/>
            <person name="Riley R."/>
            <person name="Ohm R."/>
            <person name="Sun H."/>
            <person name="Tunlid A."/>
            <person name="Henrissat B."/>
            <person name="Grigoriev I.V."/>
            <person name="Hibbett D.S."/>
            <person name="Martin F."/>
        </authorList>
    </citation>
    <scope>NUCLEOTIDE SEQUENCE [LARGE SCALE GENOMIC DNA]</scope>
    <source>
        <strain evidence="3">Zn</strain>
    </source>
</reference>
<reference evidence="2 3" key="1">
    <citation type="submission" date="2014-04" db="EMBL/GenBank/DDBJ databases">
        <authorList>
            <consortium name="DOE Joint Genome Institute"/>
            <person name="Kuo A."/>
            <person name="Martino E."/>
            <person name="Perotto S."/>
            <person name="Kohler A."/>
            <person name="Nagy L.G."/>
            <person name="Floudas D."/>
            <person name="Copeland A."/>
            <person name="Barry K.W."/>
            <person name="Cichocki N."/>
            <person name="Veneault-Fourrey C."/>
            <person name="LaButti K."/>
            <person name="Lindquist E.A."/>
            <person name="Lipzen A."/>
            <person name="Lundell T."/>
            <person name="Morin E."/>
            <person name="Murat C."/>
            <person name="Sun H."/>
            <person name="Tunlid A."/>
            <person name="Henrissat B."/>
            <person name="Grigoriev I.V."/>
            <person name="Hibbett D.S."/>
            <person name="Martin F."/>
            <person name="Nordberg H.P."/>
            <person name="Cantor M.N."/>
            <person name="Hua S.X."/>
        </authorList>
    </citation>
    <scope>NUCLEOTIDE SEQUENCE [LARGE SCALE GENOMIC DNA]</scope>
    <source>
        <strain evidence="2 3">Zn</strain>
    </source>
</reference>
<name>A0A0C3CFP9_OIDMZ</name>
<dbReference type="OrthoDB" id="2739686at2759"/>
<dbReference type="CDD" id="cd15482">
    <property type="entry name" value="Sialidase_non-viral"/>
    <property type="match status" value="1"/>
</dbReference>
<dbReference type="AlphaFoldDB" id="A0A0C3CFP9"/>
<dbReference type="Proteomes" id="UP000054321">
    <property type="component" value="Unassembled WGS sequence"/>
</dbReference>
<evidence type="ECO:0000256" key="1">
    <source>
        <dbReference type="SAM" id="MobiDB-lite"/>
    </source>
</evidence>
<gene>
    <name evidence="2" type="ORF">OIDMADRAFT_182160</name>
</gene>
<protein>
    <recommendedName>
        <fullName evidence="4">Glycoside hydrolase family 93 protein</fullName>
    </recommendedName>
</protein>
<evidence type="ECO:0000313" key="3">
    <source>
        <dbReference type="Proteomes" id="UP000054321"/>
    </source>
</evidence>
<dbReference type="STRING" id="913774.A0A0C3CFP9"/>
<dbReference type="PANTHER" id="PTHR38792:SF3">
    <property type="entry name" value="BNR_ASP-BOX REPEAT DOMAIN PROTEIN (AFU_ORTHOLOGUE AFUA_7G06430)-RELATED"/>
    <property type="match status" value="1"/>
</dbReference>
<proteinExistence type="predicted"/>
<dbReference type="InterPro" id="IPR036278">
    <property type="entry name" value="Sialidase_sf"/>
</dbReference>
<keyword evidence="3" id="KW-1185">Reference proteome</keyword>
<dbReference type="SUPFAM" id="SSF50939">
    <property type="entry name" value="Sialidases"/>
    <property type="match status" value="1"/>
</dbReference>
<accession>A0A0C3CFP9</accession>
<organism evidence="2 3">
    <name type="scientific">Oidiodendron maius (strain Zn)</name>
    <dbReference type="NCBI Taxonomy" id="913774"/>
    <lineage>
        <taxon>Eukaryota</taxon>
        <taxon>Fungi</taxon>
        <taxon>Dikarya</taxon>
        <taxon>Ascomycota</taxon>
        <taxon>Pezizomycotina</taxon>
        <taxon>Leotiomycetes</taxon>
        <taxon>Leotiomycetes incertae sedis</taxon>
        <taxon>Myxotrichaceae</taxon>
        <taxon>Oidiodendron</taxon>
    </lineage>
</organism>
<evidence type="ECO:0000313" key="2">
    <source>
        <dbReference type="EMBL" id="KIM97788.1"/>
    </source>
</evidence>
<dbReference type="EMBL" id="KN832881">
    <property type="protein sequence ID" value="KIM97788.1"/>
    <property type="molecule type" value="Genomic_DNA"/>
</dbReference>
<sequence>MAISHLKHKIHEMAHKGPRPNTAADNSELERQLNIIGEGTYPRATRLHDGSILVVHTTFQGGANVIVATRSLNNGVAWSQVGEIARGFGDIDNPFVVQLPSGKILCAFRNHSKDKNGHYTRFRITICSSADNGVTWQFLSTPDENGNPKTGLWEPFLRVARDASLQLYYSRELAGNDQDSIQRISYDEGVSWSSERTISGAGLATRDGMLGFAPFDDKLIAVFETDEHGPMAIKSVESPNDGLTWGNRQLIYAANGSSVAAAPQITNCGGKLVVTFQTDEDGTEGGPTAVKMLVGFPGAWSDNILVGPMKSCWAGIMSLDEANVLVMFDHGGCRSFRATIN</sequence>
<dbReference type="HOGENOM" id="CLU_030289_0_0_1"/>
<dbReference type="Gene3D" id="2.120.10.10">
    <property type="match status" value="1"/>
</dbReference>
<feature type="region of interest" description="Disordered" evidence="1">
    <location>
        <begin position="1"/>
        <end position="26"/>
    </location>
</feature>
<evidence type="ECO:0008006" key="4">
    <source>
        <dbReference type="Google" id="ProtNLM"/>
    </source>
</evidence>
<dbReference type="PANTHER" id="PTHR38792">
    <property type="entry name" value="BNR/ASP-BOX REPEAT DOMAIN PROTEIN (AFU_ORTHOLOGUE AFUA_7G06430)-RELATED"/>
    <property type="match status" value="1"/>
</dbReference>
<dbReference type="InParanoid" id="A0A0C3CFP9"/>
<feature type="compositionally biased region" description="Basic residues" evidence="1">
    <location>
        <begin position="1"/>
        <end position="10"/>
    </location>
</feature>